<dbReference type="EMBL" id="CM017635">
    <property type="protein sequence ID" value="TYH32846.1"/>
    <property type="molecule type" value="Genomic_DNA"/>
</dbReference>
<accession>A0A5D2HTM0</accession>
<protein>
    <recommendedName>
        <fullName evidence="3">Reverse transcriptase zinc-binding domain-containing protein</fullName>
    </recommendedName>
</protein>
<keyword evidence="2" id="KW-1185">Reference proteome</keyword>
<dbReference type="Proteomes" id="UP000322667">
    <property type="component" value="Chromosome D13"/>
</dbReference>
<dbReference type="AlphaFoldDB" id="A0A5D2HTM0"/>
<sequence length="133" mass="15959">MRQAILVYSMSVFLLPHNSSDDTQKMTNSFWWGSERGRRRTHWASWERLYVLKKYGDMGFRKLYCFNLAQLGNQGWRFLTSPKSVSWKIFKARYFSKSYFLDSSEGSTPYFIWKSIRKAKAVLLKCTRWRIGR</sequence>
<dbReference type="PANTHER" id="PTHR33116">
    <property type="entry name" value="REVERSE TRANSCRIPTASE ZINC-BINDING DOMAIN-CONTAINING PROTEIN-RELATED-RELATED"/>
    <property type="match status" value="1"/>
</dbReference>
<evidence type="ECO:0000313" key="2">
    <source>
        <dbReference type="Proteomes" id="UP000322667"/>
    </source>
</evidence>
<organism evidence="1 2">
    <name type="scientific">Gossypium tomentosum</name>
    <name type="common">Hawaiian cotton</name>
    <name type="synonym">Gossypium sandvicense</name>
    <dbReference type="NCBI Taxonomy" id="34277"/>
    <lineage>
        <taxon>Eukaryota</taxon>
        <taxon>Viridiplantae</taxon>
        <taxon>Streptophyta</taxon>
        <taxon>Embryophyta</taxon>
        <taxon>Tracheophyta</taxon>
        <taxon>Spermatophyta</taxon>
        <taxon>Magnoliopsida</taxon>
        <taxon>eudicotyledons</taxon>
        <taxon>Gunneridae</taxon>
        <taxon>Pentapetalae</taxon>
        <taxon>rosids</taxon>
        <taxon>malvids</taxon>
        <taxon>Malvales</taxon>
        <taxon>Malvaceae</taxon>
        <taxon>Malvoideae</taxon>
        <taxon>Gossypium</taxon>
    </lineage>
</organism>
<evidence type="ECO:0008006" key="3">
    <source>
        <dbReference type="Google" id="ProtNLM"/>
    </source>
</evidence>
<evidence type="ECO:0000313" key="1">
    <source>
        <dbReference type="EMBL" id="TYH32846.1"/>
    </source>
</evidence>
<proteinExistence type="predicted"/>
<gene>
    <name evidence="1" type="ORF">ES332_D13G018400v1</name>
</gene>
<reference evidence="1 2" key="1">
    <citation type="submission" date="2019-07" db="EMBL/GenBank/DDBJ databases">
        <title>WGS assembly of Gossypium tomentosum.</title>
        <authorList>
            <person name="Chen Z.J."/>
            <person name="Sreedasyam A."/>
            <person name="Ando A."/>
            <person name="Song Q."/>
            <person name="De L."/>
            <person name="Hulse-Kemp A."/>
            <person name="Ding M."/>
            <person name="Ye W."/>
            <person name="Kirkbride R."/>
            <person name="Jenkins J."/>
            <person name="Plott C."/>
            <person name="Lovell J."/>
            <person name="Lin Y.-M."/>
            <person name="Vaughn R."/>
            <person name="Liu B."/>
            <person name="Li W."/>
            <person name="Simpson S."/>
            <person name="Scheffler B."/>
            <person name="Saski C."/>
            <person name="Grover C."/>
            <person name="Hu G."/>
            <person name="Conover J."/>
            <person name="Carlson J."/>
            <person name="Shu S."/>
            <person name="Boston L."/>
            <person name="Williams M."/>
            <person name="Peterson D."/>
            <person name="Mcgee K."/>
            <person name="Jones D."/>
            <person name="Wendel J."/>
            <person name="Stelly D."/>
            <person name="Grimwood J."/>
            <person name="Schmutz J."/>
        </authorList>
    </citation>
    <scope>NUCLEOTIDE SEQUENCE [LARGE SCALE GENOMIC DNA]</scope>
    <source>
        <strain evidence="1">7179.01</strain>
    </source>
</reference>
<name>A0A5D2HTM0_GOSTO</name>
<dbReference type="PANTHER" id="PTHR33116:SF86">
    <property type="entry name" value="REVERSE TRANSCRIPTASE DOMAIN-CONTAINING PROTEIN"/>
    <property type="match status" value="1"/>
</dbReference>